<dbReference type="EMBL" id="PHWZ01000094">
    <property type="protein sequence ID" value="TEY71387.1"/>
    <property type="molecule type" value="Genomic_DNA"/>
</dbReference>
<feature type="compositionally biased region" description="Basic and acidic residues" evidence="1">
    <location>
        <begin position="162"/>
        <end position="178"/>
    </location>
</feature>
<dbReference type="OrthoDB" id="3543352at2759"/>
<feature type="region of interest" description="Disordered" evidence="1">
    <location>
        <begin position="1110"/>
        <end position="1151"/>
    </location>
</feature>
<feature type="compositionally biased region" description="Low complexity" evidence="1">
    <location>
        <begin position="103"/>
        <end position="118"/>
    </location>
</feature>
<feature type="compositionally biased region" description="Basic and acidic residues" evidence="1">
    <location>
        <begin position="894"/>
        <end position="909"/>
    </location>
</feature>
<feature type="region of interest" description="Disordered" evidence="1">
    <location>
        <begin position="336"/>
        <end position="360"/>
    </location>
</feature>
<feature type="region of interest" description="Disordered" evidence="1">
    <location>
        <begin position="892"/>
        <end position="960"/>
    </location>
</feature>
<evidence type="ECO:0000313" key="3">
    <source>
        <dbReference type="Proteomes" id="UP000297299"/>
    </source>
</evidence>
<feature type="compositionally biased region" description="Polar residues" evidence="1">
    <location>
        <begin position="132"/>
        <end position="142"/>
    </location>
</feature>
<feature type="region of interest" description="Disordered" evidence="1">
    <location>
        <begin position="87"/>
        <end position="197"/>
    </location>
</feature>
<comment type="caution">
    <text evidence="2">The sequence shown here is derived from an EMBL/GenBank/DDBJ whole genome shotgun (WGS) entry which is preliminary data.</text>
</comment>
<feature type="region of interest" description="Disordered" evidence="1">
    <location>
        <begin position="826"/>
        <end position="846"/>
    </location>
</feature>
<evidence type="ECO:0000313" key="2">
    <source>
        <dbReference type="EMBL" id="TEY71387.1"/>
    </source>
</evidence>
<proteinExistence type="predicted"/>
<keyword evidence="3" id="KW-1185">Reference proteome</keyword>
<evidence type="ECO:0000256" key="1">
    <source>
        <dbReference type="SAM" id="MobiDB-lite"/>
    </source>
</evidence>
<feature type="compositionally biased region" description="Polar residues" evidence="1">
    <location>
        <begin position="946"/>
        <end position="960"/>
    </location>
</feature>
<sequence>MTERERSAAEMEAIKQAMMEELGIGRRDALPLEDRAANVPMIPLSSINRQIRPEHPTSAWHNLNLDDVDPRLEDLDDIAGGQLYRLRRGGTGLSNGGRGGHSAGRSRSGASNRGGHASVDGRGNLAARGKNTDNSGSGQTYCNDARRGGKSHAKVDAGIARLQREAEFSRKNRTEGRSFKTPQSTSKPTKPVHRAASPVVARAAPPLANRLINSRFKLTSPATFLSHNNIGSNPVVKAPDPLVSAPQNKVGDDRLLPPPASKLAPQGGLAAPRWASSSAPLVDTSGSDDLNRSATPANTASALALIPSAQQVLPAIITSASTSACSAQQTMPIVGAATSESDHHVRSVSPAMSTNASELTRSVQPATVAAHLTLVTDEVTIQRTPIIVRTVVDERNVKVSKNNSTYKSGIAKLIKLDEKSPLTLEIQIDNVVILSEVLSEATIFRLDKSLVTYRANPTTEKIPTWNLQFQLPGPAKGFINYHNFRLSELRRSGGSSHSSEQEREGPLVLLSPISSSEEFDSSLAKSGNKSSYLTNRISSSTFADLTLLDGEEILVPLHEEECKIEDNQAEEYSHFQDLLSLMEGDIVEGTLQVLNANHGGSFYDHVFHLAKNVGLENDAYFMEHAKNVFIGGLSSSRYSSSKSILSITEGLVSDFLTRSKTLLRFPQEFIDAYIKEIAKKILDMAQNFHNGTQLTIAIPAKKSSSVEAVELIEVSETVDIVKSVEPLRIVEATKPTEVISPIQDAKPAAVIENVISRPKQVAYSIQEMMKMRPNATLTSEVLAAKNCLEKYLPGHKLQYKNSLRATATKLQPSEWKTNFGSKVTSEEFSQTLRQDEHAPGKTSFVASSGAANFPEFSGVKHGTPINVGRSLSSAGDNIENIENDLTLSISDENNVEKPPVDAHHQDNSDKSIGTNSIASQSATHNSSKSLSAAEENKVENKMDSGSGKSPPNLPSNRDLSTSRYAIPDVINQAAVLRASSGHNPTARQVVKKQECLPPKPRETSNVESSDFSKNEPTGLAYISETEKSKSQVTNPNTLGKTMNNEMNVPKAVEQRILRSKHTVTNSDVDRLAQVFSDLDVKAEKDNGTVVDVSPVPERSTSPTVEELLQKKRASGLSTSRWASQAPALKRSSRTGQSTPTTSYSQLTSNMPQDKRLFYPQSAVAITPSRPFPSRSNMLNGRPADTNSDDVLKATATVFTPSPQKNESTVDRLVLSPVRNHQNPQQEAVQARLNKSLASRRM</sequence>
<feature type="compositionally biased region" description="Polar residues" evidence="1">
    <location>
        <begin position="1218"/>
        <end position="1227"/>
    </location>
</feature>
<feature type="compositionally biased region" description="Polar residues" evidence="1">
    <location>
        <begin position="1030"/>
        <end position="1045"/>
    </location>
</feature>
<name>A0A4Y8D6R2_9HELO</name>
<gene>
    <name evidence="2" type="ORF">BOTCAL_0094g00310</name>
</gene>
<feature type="region of interest" description="Disordered" evidence="1">
    <location>
        <begin position="242"/>
        <end position="294"/>
    </location>
</feature>
<feature type="compositionally biased region" description="Gly residues" evidence="1">
    <location>
        <begin position="89"/>
        <end position="102"/>
    </location>
</feature>
<feature type="region of interest" description="Disordered" evidence="1">
    <location>
        <begin position="1167"/>
        <end position="1187"/>
    </location>
</feature>
<dbReference type="Proteomes" id="UP000297299">
    <property type="component" value="Unassembled WGS sequence"/>
</dbReference>
<feature type="compositionally biased region" description="Polar residues" evidence="1">
    <location>
        <begin position="910"/>
        <end position="930"/>
    </location>
</feature>
<feature type="compositionally biased region" description="Basic and acidic residues" evidence="1">
    <location>
        <begin position="991"/>
        <end position="1004"/>
    </location>
</feature>
<feature type="region of interest" description="Disordered" evidence="1">
    <location>
        <begin position="980"/>
        <end position="1045"/>
    </location>
</feature>
<organism evidence="2 3">
    <name type="scientific">Botryotinia calthae</name>
    <dbReference type="NCBI Taxonomy" id="38488"/>
    <lineage>
        <taxon>Eukaryota</taxon>
        <taxon>Fungi</taxon>
        <taxon>Dikarya</taxon>
        <taxon>Ascomycota</taxon>
        <taxon>Pezizomycotina</taxon>
        <taxon>Leotiomycetes</taxon>
        <taxon>Helotiales</taxon>
        <taxon>Sclerotiniaceae</taxon>
        <taxon>Botryotinia</taxon>
    </lineage>
</organism>
<feature type="region of interest" description="Disordered" evidence="1">
    <location>
        <begin position="1217"/>
        <end position="1241"/>
    </location>
</feature>
<accession>A0A4Y8D6R2</accession>
<feature type="compositionally biased region" description="Polar residues" evidence="1">
    <location>
        <begin position="275"/>
        <end position="294"/>
    </location>
</feature>
<feature type="compositionally biased region" description="Polar residues" evidence="1">
    <location>
        <begin position="1005"/>
        <end position="1015"/>
    </location>
</feature>
<protein>
    <submittedName>
        <fullName evidence="2">Uncharacterized protein</fullName>
    </submittedName>
</protein>
<feature type="compositionally biased region" description="Polar residues" evidence="1">
    <location>
        <begin position="350"/>
        <end position="360"/>
    </location>
</feature>
<reference evidence="2 3" key="1">
    <citation type="submission" date="2017-11" db="EMBL/GenBank/DDBJ databases">
        <title>Comparative genomics of Botrytis spp.</title>
        <authorList>
            <person name="Valero-Jimenez C.A."/>
            <person name="Tapia P."/>
            <person name="Veloso J."/>
            <person name="Silva-Moreno E."/>
            <person name="Staats M."/>
            <person name="Valdes J.H."/>
            <person name="Van Kan J.A.L."/>
        </authorList>
    </citation>
    <scope>NUCLEOTIDE SEQUENCE [LARGE SCALE GENOMIC DNA]</scope>
    <source>
        <strain evidence="2 3">MUCL2830</strain>
    </source>
</reference>
<feature type="compositionally biased region" description="Polar residues" evidence="1">
    <location>
        <begin position="1133"/>
        <end position="1151"/>
    </location>
</feature>
<dbReference type="AlphaFoldDB" id="A0A4Y8D6R2"/>